<dbReference type="PANTHER" id="PTHR31377:SF0">
    <property type="entry name" value="AGMATINE DEIMINASE-RELATED"/>
    <property type="match status" value="1"/>
</dbReference>
<reference evidence="2 3" key="1">
    <citation type="journal article" date="2014" name="Genome Biol. Evol.">
        <title>Comparative genomics and transcriptomics analyses reveal divergent lifestyle features of nematode endoparasitic fungus Hirsutella minnesotensis.</title>
        <authorList>
            <person name="Lai Y."/>
            <person name="Liu K."/>
            <person name="Zhang X."/>
            <person name="Zhang X."/>
            <person name="Li K."/>
            <person name="Wang N."/>
            <person name="Shu C."/>
            <person name="Wu Y."/>
            <person name="Wang C."/>
            <person name="Bushley K.E."/>
            <person name="Xiang M."/>
            <person name="Liu X."/>
        </authorList>
    </citation>
    <scope>NUCLEOTIDE SEQUENCE [LARGE SCALE GENOMIC DNA]</scope>
    <source>
        <strain evidence="2 3">3608</strain>
    </source>
</reference>
<dbReference type="GO" id="GO:0047632">
    <property type="term" value="F:agmatine deiminase activity"/>
    <property type="evidence" value="ECO:0007669"/>
    <property type="project" value="TreeGrafter"/>
</dbReference>
<gene>
    <name evidence="2" type="ORF">HIM_04884</name>
</gene>
<evidence type="ECO:0000256" key="1">
    <source>
        <dbReference type="ARBA" id="ARBA00022801"/>
    </source>
</evidence>
<dbReference type="Gene3D" id="3.75.10.10">
    <property type="entry name" value="L-arginine/glycine Amidinotransferase, Chain A"/>
    <property type="match status" value="1"/>
</dbReference>
<dbReference type="AlphaFoldDB" id="A0A0F8A0Z4"/>
<keyword evidence="1" id="KW-0378">Hydrolase</keyword>
<dbReference type="SUPFAM" id="SSF55909">
    <property type="entry name" value="Pentein"/>
    <property type="match status" value="1"/>
</dbReference>
<dbReference type="InterPro" id="IPR007466">
    <property type="entry name" value="Peptidyl-Arg-deiminase_porph"/>
</dbReference>
<protein>
    <recommendedName>
        <fullName evidence="4">Agmatine deiminase</fullName>
    </recommendedName>
</protein>
<evidence type="ECO:0008006" key="4">
    <source>
        <dbReference type="Google" id="ProtNLM"/>
    </source>
</evidence>
<dbReference type="GO" id="GO:0009446">
    <property type="term" value="P:putrescine biosynthetic process"/>
    <property type="evidence" value="ECO:0007669"/>
    <property type="project" value="InterPro"/>
</dbReference>
<dbReference type="OrthoDB" id="544103at2759"/>
<proteinExistence type="predicted"/>
<dbReference type="Proteomes" id="UP000054481">
    <property type="component" value="Unassembled WGS sequence"/>
</dbReference>
<organism evidence="2 3">
    <name type="scientific">Hirsutella minnesotensis 3608</name>
    <dbReference type="NCBI Taxonomy" id="1043627"/>
    <lineage>
        <taxon>Eukaryota</taxon>
        <taxon>Fungi</taxon>
        <taxon>Dikarya</taxon>
        <taxon>Ascomycota</taxon>
        <taxon>Pezizomycotina</taxon>
        <taxon>Sordariomycetes</taxon>
        <taxon>Hypocreomycetidae</taxon>
        <taxon>Hypocreales</taxon>
        <taxon>Ophiocordycipitaceae</taxon>
        <taxon>Hirsutella</taxon>
    </lineage>
</organism>
<keyword evidence="3" id="KW-1185">Reference proteome</keyword>
<name>A0A0F8A0Z4_9HYPO</name>
<sequence>MASIRAVSSSVFCRHAEWARHAHTVLAWPSARTHYYLGAPGALERATADVSAIADAVAAFEPVTLVVGRERLADARRRFPSPGSTRHPVRLHPYDGQGQQLDLWMRDIAPVFVTRRGRGAENQGSGLAGVDFNWNGWGNKFRTDDGARLARQLLQDLGVERVSSSLVTEGGAIEVDGQGTLMATKSSIINDNRNPGLSQHDVEAELRRTLGVDKFIWFPGVKCADVTDCHVDALARFVRPGLILLSKPAKGPDSPWTRVYREAREILSSATDAQGQHLEVIDVVEPDIPLDETDEGESPVFSYVNYLIVNGGLILPQFGDAKADAAALEVASRVFGEERQIMPVVIRQLPLLGGGIHCATQQVPWTD</sequence>
<dbReference type="PANTHER" id="PTHR31377">
    <property type="entry name" value="AGMATINE DEIMINASE-RELATED"/>
    <property type="match status" value="1"/>
</dbReference>
<dbReference type="GO" id="GO:0004668">
    <property type="term" value="F:protein-arginine deiminase activity"/>
    <property type="evidence" value="ECO:0007669"/>
    <property type="project" value="InterPro"/>
</dbReference>
<dbReference type="Pfam" id="PF04371">
    <property type="entry name" value="PAD_porph"/>
    <property type="match status" value="1"/>
</dbReference>
<dbReference type="EMBL" id="KQ030515">
    <property type="protein sequence ID" value="KJZ75727.1"/>
    <property type="molecule type" value="Genomic_DNA"/>
</dbReference>
<evidence type="ECO:0000313" key="3">
    <source>
        <dbReference type="Proteomes" id="UP000054481"/>
    </source>
</evidence>
<accession>A0A0F8A0Z4</accession>
<evidence type="ECO:0000313" key="2">
    <source>
        <dbReference type="EMBL" id="KJZ75727.1"/>
    </source>
</evidence>